<dbReference type="InterPro" id="IPR040442">
    <property type="entry name" value="Pyrv_kinase-like_dom_sf"/>
</dbReference>
<dbReference type="Gene3D" id="3.20.20.60">
    <property type="entry name" value="Phosphoenolpyruvate-binding domains"/>
    <property type="match status" value="1"/>
</dbReference>
<dbReference type="Proteomes" id="UP000516412">
    <property type="component" value="Chromosome"/>
</dbReference>
<evidence type="ECO:0000313" key="2">
    <source>
        <dbReference type="Proteomes" id="UP000516412"/>
    </source>
</evidence>
<reference evidence="1" key="1">
    <citation type="submission" date="2024-06" db="EMBL/GenBank/DDBJ databases">
        <title>Complete Genome Sequence of mouse commensal type strain Neisseria musculi.</title>
        <authorList>
            <person name="Thapa E."/>
            <person name="Aluvathingal J."/>
            <person name="Nadendla S."/>
            <person name="Mehta A."/>
            <person name="Tettelin H."/>
            <person name="Weyand N.J."/>
        </authorList>
    </citation>
    <scope>NUCLEOTIDE SEQUENCE</scope>
    <source>
        <strain evidence="1">NW831</strain>
    </source>
</reference>
<sequence length="64" mass="6610">MNMHAAGLRFRRAVQTENPLAVAGCINAYFARLAAHSGFKAIYLSGGGVAACSCDIPNLGIASI</sequence>
<gene>
    <name evidence="1" type="primary">prpB</name>
    <name evidence="1" type="ORF">H7A79_1540</name>
</gene>
<dbReference type="SUPFAM" id="SSF51621">
    <property type="entry name" value="Phosphoenolpyruvate/pyruvate domain"/>
    <property type="match status" value="1"/>
</dbReference>
<protein>
    <submittedName>
        <fullName evidence="1">Methylisocitrate lyase domain protein</fullName>
    </submittedName>
</protein>
<evidence type="ECO:0000313" key="1">
    <source>
        <dbReference type="EMBL" id="QNT58112.1"/>
    </source>
</evidence>
<organism evidence="1 2">
    <name type="scientific">Neisseria musculi</name>
    <dbReference type="NCBI Taxonomy" id="1815583"/>
    <lineage>
        <taxon>Bacteria</taxon>
        <taxon>Pseudomonadati</taxon>
        <taxon>Pseudomonadota</taxon>
        <taxon>Betaproteobacteria</taxon>
        <taxon>Neisseriales</taxon>
        <taxon>Neisseriaceae</taxon>
        <taxon>Neisseria</taxon>
    </lineage>
</organism>
<dbReference type="GO" id="GO:0016829">
    <property type="term" value="F:lyase activity"/>
    <property type="evidence" value="ECO:0007669"/>
    <property type="project" value="UniProtKB-KW"/>
</dbReference>
<dbReference type="EMBL" id="CP060414">
    <property type="protein sequence ID" value="QNT58112.1"/>
    <property type="molecule type" value="Genomic_DNA"/>
</dbReference>
<proteinExistence type="predicted"/>
<dbReference type="KEGG" id="nmus:H7A79_1540"/>
<name>A0A7H1M8Z7_9NEIS</name>
<keyword evidence="2" id="KW-1185">Reference proteome</keyword>
<dbReference type="AlphaFoldDB" id="A0A7H1M8Z7"/>
<dbReference type="InterPro" id="IPR015813">
    <property type="entry name" value="Pyrv/PenolPyrv_kinase-like_dom"/>
</dbReference>
<accession>A0A7H1M8Z7</accession>
<keyword evidence="1" id="KW-0456">Lyase</keyword>